<keyword evidence="6" id="KW-1185">Reference proteome</keyword>
<dbReference type="RefSeq" id="XP_021880818.1">
    <property type="nucleotide sequence ID" value="XM_022026577.1"/>
</dbReference>
<evidence type="ECO:0000256" key="3">
    <source>
        <dbReference type="SAM" id="MobiDB-lite"/>
    </source>
</evidence>
<keyword evidence="1" id="KW-0677">Repeat</keyword>
<dbReference type="InterPro" id="IPR036612">
    <property type="entry name" value="KH_dom_type_1_sf"/>
</dbReference>
<protein>
    <recommendedName>
        <fullName evidence="4">K Homology domain-containing protein</fullName>
    </recommendedName>
</protein>
<dbReference type="GO" id="GO:0005737">
    <property type="term" value="C:cytoplasm"/>
    <property type="evidence" value="ECO:0007669"/>
    <property type="project" value="TreeGrafter"/>
</dbReference>
<dbReference type="GeneID" id="33568420"/>
<keyword evidence="2" id="KW-0694">RNA-binding</keyword>
<feature type="region of interest" description="Disordered" evidence="3">
    <location>
        <begin position="1"/>
        <end position="29"/>
    </location>
</feature>
<dbReference type="EMBL" id="MCFF01000021">
    <property type="protein sequence ID" value="ORZ14340.1"/>
    <property type="molecule type" value="Genomic_DNA"/>
</dbReference>
<dbReference type="PANTHER" id="PTHR10627">
    <property type="entry name" value="SCP160"/>
    <property type="match status" value="1"/>
</dbReference>
<feature type="compositionally biased region" description="Polar residues" evidence="3">
    <location>
        <begin position="893"/>
        <end position="926"/>
    </location>
</feature>
<dbReference type="Gene3D" id="3.30.1370.10">
    <property type="entry name" value="K Homology domain, type 1"/>
    <property type="match status" value="4"/>
</dbReference>
<dbReference type="CDD" id="cd22453">
    <property type="entry name" value="KH-I_MUG60_like"/>
    <property type="match status" value="1"/>
</dbReference>
<feature type="compositionally biased region" description="Polar residues" evidence="3">
    <location>
        <begin position="68"/>
        <end position="78"/>
    </location>
</feature>
<dbReference type="GO" id="GO:0003729">
    <property type="term" value="F:mRNA binding"/>
    <property type="evidence" value="ECO:0007669"/>
    <property type="project" value="TreeGrafter"/>
</dbReference>
<dbReference type="SMART" id="SM00322">
    <property type="entry name" value="KH"/>
    <property type="match status" value="4"/>
</dbReference>
<dbReference type="InParanoid" id="A0A1Y2GLB4"/>
<feature type="region of interest" description="Disordered" evidence="3">
    <location>
        <begin position="1109"/>
        <end position="1267"/>
    </location>
</feature>
<dbReference type="Pfam" id="PF24563">
    <property type="entry name" value="KH_Mug60-KHD4"/>
    <property type="match status" value="1"/>
</dbReference>
<dbReference type="InterPro" id="IPR004088">
    <property type="entry name" value="KH_dom_type_1"/>
</dbReference>
<reference evidence="5 6" key="1">
    <citation type="submission" date="2016-07" db="EMBL/GenBank/DDBJ databases">
        <title>Pervasive Adenine N6-methylation of Active Genes in Fungi.</title>
        <authorList>
            <consortium name="DOE Joint Genome Institute"/>
            <person name="Mondo S.J."/>
            <person name="Dannebaum R.O."/>
            <person name="Kuo R.C."/>
            <person name="Labutti K."/>
            <person name="Haridas S."/>
            <person name="Kuo A."/>
            <person name="Salamov A."/>
            <person name="Ahrendt S.R."/>
            <person name="Lipzen A."/>
            <person name="Sullivan W."/>
            <person name="Andreopoulos W.B."/>
            <person name="Clum A."/>
            <person name="Lindquist E."/>
            <person name="Daum C."/>
            <person name="Ramamoorthy G.K."/>
            <person name="Gryganskyi A."/>
            <person name="Culley D."/>
            <person name="Magnuson J.K."/>
            <person name="James T.Y."/>
            <person name="O'Malley M.A."/>
            <person name="Stajich J.E."/>
            <person name="Spatafora J.W."/>
            <person name="Visel A."/>
            <person name="Grigoriev I.V."/>
        </authorList>
    </citation>
    <scope>NUCLEOTIDE SEQUENCE [LARGE SCALE GENOMIC DNA]</scope>
    <source>
        <strain evidence="5 6">NRRL 3116</strain>
    </source>
</reference>
<feature type="compositionally biased region" description="Polar residues" evidence="3">
    <location>
        <begin position="992"/>
        <end position="1002"/>
    </location>
</feature>
<organism evidence="5 6">
    <name type="scientific">Lobosporangium transversale</name>
    <dbReference type="NCBI Taxonomy" id="64571"/>
    <lineage>
        <taxon>Eukaryota</taxon>
        <taxon>Fungi</taxon>
        <taxon>Fungi incertae sedis</taxon>
        <taxon>Mucoromycota</taxon>
        <taxon>Mortierellomycotina</taxon>
        <taxon>Mortierellomycetes</taxon>
        <taxon>Mortierellales</taxon>
        <taxon>Mortierellaceae</taxon>
        <taxon>Lobosporangium</taxon>
    </lineage>
</organism>
<feature type="compositionally biased region" description="Low complexity" evidence="3">
    <location>
        <begin position="1225"/>
        <end position="1250"/>
    </location>
</feature>
<dbReference type="OrthoDB" id="271862at2759"/>
<evidence type="ECO:0000256" key="1">
    <source>
        <dbReference type="ARBA" id="ARBA00022737"/>
    </source>
</evidence>
<comment type="caution">
    <text evidence="5">The sequence shown here is derived from an EMBL/GenBank/DDBJ whole genome shotgun (WGS) entry which is preliminary data.</text>
</comment>
<feature type="domain" description="K Homology" evidence="4">
    <location>
        <begin position="563"/>
        <end position="631"/>
    </location>
</feature>
<evidence type="ECO:0000313" key="6">
    <source>
        <dbReference type="Proteomes" id="UP000193648"/>
    </source>
</evidence>
<proteinExistence type="predicted"/>
<feature type="region of interest" description="Disordered" evidence="3">
    <location>
        <begin position="1054"/>
        <end position="1074"/>
    </location>
</feature>
<sequence length="1447" mass="157713">MNRPHDQPSTAIDQQPIIGSEEALKPGSIPTTVASAGTSIVQGDLITDIDTQNQTLMMLPTAKKSKQDSGTQNESGAESTALDGKVISAQSKQNSSPSSSTTHLPMVRPQFKASVDEISATTRTSITLLSSSAHTTSSGHSPVAGYSRQDIVELQVTGSWENAEAARLLLLVAIDTLKPGIIAEKLTVELKYQNMIGGRKRQDIQELMAKTNTSIYLTSPLVQTANKSGAPVDTRYNDIYITGESKQVAIAKDTLSSAYHRAQAMSISCTRQVNIATRKLDWMMLNHREKLRGIMIDNATFIAFPPLGGTHFTISVYGESNVNVERTIRTVMQLSCHFHSGSITMRDLGPSINFPQMLPSLANICKHVSQTSGSEVEYRNNGFSVFGSETQIRMAMQILTEMEMVKALHSEFKFSVELANEHREFISGKKNGKINRIMKATGAKIKFDQCNEYNFYVDLSSGIAVKAMEALVLLQEELPAEISFFVPEAYHKRIIGVGGKNIQRIMKKYGVYVKFSNSEEFATLGGYFDNLDNVVARTPSKNAINLENLKQGVMEFVNAKDKDFVSHRLLIPKQQHLPLLCSQAVALREIYEATNATILFPARETGSDIVVVFGPESLIQQAITMLLSMVNERYALSVKSSDAMYAVLALPEFKSQVVDEMKRAWNMTLIIPQNNNAGSGQVQQFIDQNDVPTSLPSPSSTATENVEVEFIAQNGVSSGTSKVHRSNIDSKAAKELHLSKISNEDKSNKPQHDHVFIFEYTRNNEDYLKDAKDLLIRFLASHQIEVYNDELKVPRLRSSSFGETFIPLHDRVISLTTNDSTTQSTPDYVLFDTTTSANESISCSSGAIGGPFLGTGDIRSLFTPSTASSLLTLDTSPPRRPDHSRHLGALPGSPSTHSPNASVSGTTFGLSQSPSSVKPYSRTTSLPADPWTPNKHQQRQLQSSTGYLGSIGELRSTVPGYYSPGGYSQPQQACVSASDLTFSKAPGFQISPASSHRYSSGDSPVHGPINTMPTLGNFVNHASPQRSSSQRSSIGFSNNWSSLQYLEEKPITGMTFGPGYGPSLNGGNGRASHQQQINFQQQSSLYGYQQQSPSFHTYTQAQQAQQAQQTQQAQSQQQQQQQQGLSSQPYASHIHPQPSIPYPQHRQRHSSQNSAASHHTMGLGPLGCGPNSTGGSVNSDEFSTEEDSDEVFDEMRNRQKMQSSSSSLFQPSHVIQPGHHQNILGSGYEGYSSHNSSSSSLLNRRGSAGSTHSISLHHHQQQQQQLYGPKALDCSSNLSSANLDLYIQNPLVNAMEKHSINNQSESDMNVNGGRTSQGRIGQASNRQSSGIGLPSFLAGSRFEDDRSGFFANGFGGIIGEDAHGYGHVNGSFSGPAQFLHGNHFGTTTHSSALESIGGAGDSNGLINDYRAGGHTVSTSHLFLESPLHHGQAIDRTAEVDHIARWDR</sequence>
<gene>
    <name evidence="5" type="ORF">BCR41DRAFT_371175</name>
</gene>
<accession>A0A1Y2GLB4</accession>
<dbReference type="STRING" id="64571.A0A1Y2GLB4"/>
<dbReference type="Pfam" id="PF00013">
    <property type="entry name" value="KH_1"/>
    <property type="match status" value="1"/>
</dbReference>
<name>A0A1Y2GLB4_9FUNG</name>
<feature type="region of interest" description="Disordered" evidence="3">
    <location>
        <begin position="869"/>
        <end position="948"/>
    </location>
</feature>
<feature type="region of interest" description="Disordered" evidence="3">
    <location>
        <begin position="1302"/>
        <end position="1328"/>
    </location>
</feature>
<dbReference type="PROSITE" id="PS50084">
    <property type="entry name" value="KH_TYPE_1"/>
    <property type="match status" value="1"/>
</dbReference>
<feature type="compositionally biased region" description="Acidic residues" evidence="3">
    <location>
        <begin position="1182"/>
        <end position="1192"/>
    </location>
</feature>
<evidence type="ECO:0000256" key="2">
    <source>
        <dbReference type="PROSITE-ProRule" id="PRU00117"/>
    </source>
</evidence>
<feature type="compositionally biased region" description="Low complexity" evidence="3">
    <location>
        <begin position="1109"/>
        <end position="1123"/>
    </location>
</feature>
<dbReference type="InterPro" id="IPR056553">
    <property type="entry name" value="KH_Mug60-KHD4"/>
</dbReference>
<feature type="region of interest" description="Disordered" evidence="3">
    <location>
        <begin position="992"/>
        <end position="1034"/>
    </location>
</feature>
<dbReference type="InterPro" id="IPR004087">
    <property type="entry name" value="KH_dom"/>
</dbReference>
<feature type="region of interest" description="Disordered" evidence="3">
    <location>
        <begin position="61"/>
        <end position="82"/>
    </location>
</feature>
<evidence type="ECO:0000259" key="4">
    <source>
        <dbReference type="SMART" id="SM00322"/>
    </source>
</evidence>
<feature type="compositionally biased region" description="Low complexity" evidence="3">
    <location>
        <begin position="1023"/>
        <end position="1033"/>
    </location>
</feature>
<dbReference type="PANTHER" id="PTHR10627:SF76">
    <property type="entry name" value="KH DOMAIN-CONTAINING PROTEIN YLL032C"/>
    <property type="match status" value="1"/>
</dbReference>
<dbReference type="CDD" id="cd00105">
    <property type="entry name" value="KH-I"/>
    <property type="match status" value="1"/>
</dbReference>
<evidence type="ECO:0000313" key="5">
    <source>
        <dbReference type="EMBL" id="ORZ14340.1"/>
    </source>
</evidence>
<dbReference type="SUPFAM" id="SSF54791">
    <property type="entry name" value="Eukaryotic type KH-domain (KH-domain type I)"/>
    <property type="match status" value="4"/>
</dbReference>
<feature type="domain" description="K Homology" evidence="4">
    <location>
        <begin position="478"/>
        <end position="558"/>
    </location>
</feature>
<feature type="compositionally biased region" description="Gly residues" evidence="3">
    <location>
        <begin position="1056"/>
        <end position="1069"/>
    </location>
</feature>
<feature type="domain" description="K Homology" evidence="4">
    <location>
        <begin position="410"/>
        <end position="477"/>
    </location>
</feature>
<feature type="domain" description="K Homology" evidence="4">
    <location>
        <begin position="180"/>
        <end position="260"/>
    </location>
</feature>
<dbReference type="Proteomes" id="UP000193648">
    <property type="component" value="Unassembled WGS sequence"/>
</dbReference>